<dbReference type="PANTHER" id="PTHR48100:SF54">
    <property type="entry name" value="PHOSPHATASE SPAC5H10.03-RELATED"/>
    <property type="match status" value="1"/>
</dbReference>
<keyword evidence="2" id="KW-1185">Reference proteome</keyword>
<dbReference type="AlphaFoldDB" id="A0A9P5B6A8"/>
<reference evidence="1" key="1">
    <citation type="submission" date="2020-01" db="EMBL/GenBank/DDBJ databases">
        <title>Identification and distribution of gene clusters putatively required for synthesis of sphingolipid metabolism inhibitors in phylogenetically diverse species of the filamentous fungus Fusarium.</title>
        <authorList>
            <person name="Kim H.-S."/>
            <person name="Busman M."/>
            <person name="Brown D.W."/>
            <person name="Divon H."/>
            <person name="Uhlig S."/>
            <person name="Proctor R.H."/>
        </authorList>
    </citation>
    <scope>NUCLEOTIDE SEQUENCE</scope>
    <source>
        <strain evidence="1">NRRL 31653</strain>
    </source>
</reference>
<dbReference type="EMBL" id="LUFC02000579">
    <property type="protein sequence ID" value="KAF4496044.1"/>
    <property type="molecule type" value="Genomic_DNA"/>
</dbReference>
<dbReference type="InterPro" id="IPR013078">
    <property type="entry name" value="His_Pase_superF_clade-1"/>
</dbReference>
<dbReference type="InterPro" id="IPR029033">
    <property type="entry name" value="His_PPase_superfam"/>
</dbReference>
<dbReference type="InterPro" id="IPR050275">
    <property type="entry name" value="PGM_Phosphatase"/>
</dbReference>
<dbReference type="GO" id="GO:0005737">
    <property type="term" value="C:cytoplasm"/>
    <property type="evidence" value="ECO:0007669"/>
    <property type="project" value="TreeGrafter"/>
</dbReference>
<organism evidence="1 2">
    <name type="scientific">Fusarium agapanthi</name>
    <dbReference type="NCBI Taxonomy" id="1803897"/>
    <lineage>
        <taxon>Eukaryota</taxon>
        <taxon>Fungi</taxon>
        <taxon>Dikarya</taxon>
        <taxon>Ascomycota</taxon>
        <taxon>Pezizomycotina</taxon>
        <taxon>Sordariomycetes</taxon>
        <taxon>Hypocreomycetidae</taxon>
        <taxon>Hypocreales</taxon>
        <taxon>Nectriaceae</taxon>
        <taxon>Fusarium</taxon>
        <taxon>Fusarium fujikuroi species complex</taxon>
    </lineage>
</organism>
<dbReference type="PANTHER" id="PTHR48100">
    <property type="entry name" value="BROAD-SPECIFICITY PHOSPHATASE YOR283W-RELATED"/>
    <property type="match status" value="1"/>
</dbReference>
<dbReference type="OrthoDB" id="496981at2759"/>
<gene>
    <name evidence="1" type="ORF">FAGAP_7817</name>
</gene>
<dbReference type="SUPFAM" id="SSF53254">
    <property type="entry name" value="Phosphoglycerate mutase-like"/>
    <property type="match status" value="1"/>
</dbReference>
<comment type="caution">
    <text evidence="1">The sequence shown here is derived from an EMBL/GenBank/DDBJ whole genome shotgun (WGS) entry which is preliminary data.</text>
</comment>
<dbReference type="Pfam" id="PF00300">
    <property type="entry name" value="His_Phos_1"/>
    <property type="match status" value="1"/>
</dbReference>
<sequence>MAPTIHLVRHAQGFHNLSIENEQMQDPDLTPLGEEQCAALRKEFPHHDKLTKLFASPMRRTVYTCLHAFGTDELKPIITIPVFQEVSANPCDIGSPVVKVQAEFEGIADYSNVEESWTDKGPDSEYEPTLEKLTARGLKARKLLRDRVSGDEHIVVVSHGGFLHFLTDDWYGVPEGRATGWSNCEYRSYQFVDPTGKDDDAALLETEESWQRRQGNTKSPTLTELRQVKSAAQKQMAPYLNLIMPNYMSEGSVTTG</sequence>
<dbReference type="Gene3D" id="3.40.50.1240">
    <property type="entry name" value="Phosphoglycerate mutase-like"/>
    <property type="match status" value="1"/>
</dbReference>
<evidence type="ECO:0000313" key="2">
    <source>
        <dbReference type="Proteomes" id="UP000737391"/>
    </source>
</evidence>
<protein>
    <submittedName>
        <fullName evidence="1">Phosphoglycerate mutase family</fullName>
    </submittedName>
</protein>
<dbReference type="Proteomes" id="UP000737391">
    <property type="component" value="Unassembled WGS sequence"/>
</dbReference>
<accession>A0A9P5B6A8</accession>
<dbReference type="CDD" id="cd07067">
    <property type="entry name" value="HP_PGM_like"/>
    <property type="match status" value="1"/>
</dbReference>
<name>A0A9P5B6A8_9HYPO</name>
<dbReference type="GO" id="GO:0016791">
    <property type="term" value="F:phosphatase activity"/>
    <property type="evidence" value="ECO:0007669"/>
    <property type="project" value="TreeGrafter"/>
</dbReference>
<dbReference type="SMART" id="SM00855">
    <property type="entry name" value="PGAM"/>
    <property type="match status" value="1"/>
</dbReference>
<evidence type="ECO:0000313" key="1">
    <source>
        <dbReference type="EMBL" id="KAF4496044.1"/>
    </source>
</evidence>
<proteinExistence type="predicted"/>